<dbReference type="Pfam" id="PF00497">
    <property type="entry name" value="SBP_bac_3"/>
    <property type="match status" value="1"/>
</dbReference>
<dbReference type="PANTHER" id="PTHR35936:SF34">
    <property type="entry name" value="ABC TRANSPORTER EXTRACELLULAR-BINDING PROTEIN YCKB-RELATED"/>
    <property type="match status" value="1"/>
</dbReference>
<dbReference type="OrthoDB" id="30671at2157"/>
<evidence type="ECO:0000313" key="3">
    <source>
        <dbReference type="EMBL" id="PWB85389.1"/>
    </source>
</evidence>
<feature type="domain" description="Solute-binding protein family 3/N-terminal" evidence="2">
    <location>
        <begin position="42"/>
        <end position="268"/>
    </location>
</feature>
<protein>
    <submittedName>
        <fullName evidence="3">Lysine-arginine-ornithine-binding periplasmic protein</fullName>
    </submittedName>
</protein>
<dbReference type="SMART" id="SM00062">
    <property type="entry name" value="PBPb"/>
    <property type="match status" value="1"/>
</dbReference>
<proteinExistence type="predicted"/>
<evidence type="ECO:0000313" key="4">
    <source>
        <dbReference type="Proteomes" id="UP000251717"/>
    </source>
</evidence>
<organism evidence="3 4">
    <name type="scientific">Methanobrevibacter thaueri</name>
    <dbReference type="NCBI Taxonomy" id="190975"/>
    <lineage>
        <taxon>Archaea</taxon>
        <taxon>Methanobacteriati</taxon>
        <taxon>Methanobacteriota</taxon>
        <taxon>Methanomada group</taxon>
        <taxon>Methanobacteria</taxon>
        <taxon>Methanobacteriales</taxon>
        <taxon>Methanobacteriaceae</taxon>
        <taxon>Methanobrevibacter</taxon>
    </lineage>
</organism>
<dbReference type="PANTHER" id="PTHR35936">
    <property type="entry name" value="MEMBRANE-BOUND LYTIC MUREIN TRANSGLYCOSYLASE F"/>
    <property type="match status" value="1"/>
</dbReference>
<dbReference type="Proteomes" id="UP000251717">
    <property type="component" value="Unassembled WGS sequence"/>
</dbReference>
<dbReference type="RefSeq" id="WP_116592866.1">
    <property type="nucleotide sequence ID" value="NZ_MZGS01000028.1"/>
</dbReference>
<dbReference type="InterPro" id="IPR001638">
    <property type="entry name" value="Solute-binding_3/MltF_N"/>
</dbReference>
<dbReference type="CDD" id="cd00996">
    <property type="entry name" value="PBP2_AatB_like"/>
    <property type="match status" value="1"/>
</dbReference>
<reference evidence="3 4" key="1">
    <citation type="submission" date="2017-03" db="EMBL/GenBank/DDBJ databases">
        <title>Genome sequence of Methanobrevibacter thaueri.</title>
        <authorList>
            <person name="Poehlein A."/>
            <person name="Seedorf H."/>
            <person name="Daniel R."/>
        </authorList>
    </citation>
    <scope>NUCLEOTIDE SEQUENCE [LARGE SCALE GENOMIC DNA]</scope>
    <source>
        <strain evidence="3 4">DSM 11995</strain>
    </source>
</reference>
<sequence length="278" mass="31436">MKKIILFTAISLTIFLLIGAVSAESMFDFYSDESNVENSDDTFVIGFNSIFPPFGYSDENGNFTGFDLDLAKEVCKRNNWTFRAQPIIDWNTKELELDSNEIDCIWSEFTINGREDDYTWSEPYFNNTPVFVVKNDSGINTLDDLKGKNVEILEGSSALNSLNNQNSTLKDGFGSLTEIKDYNTGFMDLESGVCDALVADIGLAHYQVKKNENHKDFNILDEPLSGEHYGIGFKKGNTELRDQVQKTLDEMFKDGTVDKIAQKYSDYQIPEGLIYPDN</sequence>
<dbReference type="SUPFAM" id="SSF53850">
    <property type="entry name" value="Periplasmic binding protein-like II"/>
    <property type="match status" value="1"/>
</dbReference>
<dbReference type="EMBL" id="MZGS01000028">
    <property type="protein sequence ID" value="PWB85389.1"/>
    <property type="molecule type" value="Genomic_DNA"/>
</dbReference>
<dbReference type="Gene3D" id="3.40.190.10">
    <property type="entry name" value="Periplasmic binding protein-like II"/>
    <property type="match status" value="2"/>
</dbReference>
<name>A0A315XK43_9EURY</name>
<evidence type="ECO:0000259" key="2">
    <source>
        <dbReference type="SMART" id="SM00062"/>
    </source>
</evidence>
<keyword evidence="1" id="KW-0732">Signal</keyword>
<evidence type="ECO:0000256" key="1">
    <source>
        <dbReference type="ARBA" id="ARBA00022729"/>
    </source>
</evidence>
<comment type="caution">
    <text evidence="3">The sequence shown here is derived from an EMBL/GenBank/DDBJ whole genome shotgun (WGS) entry which is preliminary data.</text>
</comment>
<keyword evidence="4" id="KW-1185">Reference proteome</keyword>
<accession>A0A315XK43</accession>
<gene>
    <name evidence="3" type="primary">argT</name>
    <name evidence="3" type="ORF">MBBTH_19890</name>
</gene>
<dbReference type="AlphaFoldDB" id="A0A315XK43"/>